<dbReference type="SUPFAM" id="SSF53254">
    <property type="entry name" value="Phosphoglycerate mutase-like"/>
    <property type="match status" value="1"/>
</dbReference>
<dbReference type="RefSeq" id="WP_175396231.1">
    <property type="nucleotide sequence ID" value="NZ_JABMCB010000185.1"/>
</dbReference>
<dbReference type="PANTHER" id="PTHR48100:SF59">
    <property type="entry name" value="ADENOSYLCOBALAMIN_ALPHA-RIBAZOLE PHOSPHATASE"/>
    <property type="match status" value="1"/>
</dbReference>
<comment type="caution">
    <text evidence="2">The sequence shown here is derived from an EMBL/GenBank/DDBJ whole genome shotgun (WGS) entry which is preliminary data.</text>
</comment>
<dbReference type="PANTHER" id="PTHR48100">
    <property type="entry name" value="BROAD-SPECIFICITY PHOSPHATASE YOR283W-RELATED"/>
    <property type="match status" value="1"/>
</dbReference>
<dbReference type="GO" id="GO:0005737">
    <property type="term" value="C:cytoplasm"/>
    <property type="evidence" value="ECO:0007669"/>
    <property type="project" value="TreeGrafter"/>
</dbReference>
<dbReference type="InterPro" id="IPR029033">
    <property type="entry name" value="His_PPase_superfam"/>
</dbReference>
<dbReference type="SMART" id="SM00855">
    <property type="entry name" value="PGAM"/>
    <property type="match status" value="1"/>
</dbReference>
<dbReference type="Gene3D" id="3.40.50.1240">
    <property type="entry name" value="Phosphoglycerate mutase-like"/>
    <property type="match status" value="1"/>
</dbReference>
<evidence type="ECO:0000256" key="1">
    <source>
        <dbReference type="PIRSR" id="PIRSR613078-2"/>
    </source>
</evidence>
<accession>A0A7Y6EU05</accession>
<name>A0A7Y6EU05_9BACL</name>
<dbReference type="Pfam" id="PF00300">
    <property type="entry name" value="His_Phos_1"/>
    <property type="match status" value="1"/>
</dbReference>
<evidence type="ECO:0000313" key="2">
    <source>
        <dbReference type="EMBL" id="NUU76537.1"/>
    </source>
</evidence>
<reference evidence="2 3" key="1">
    <citation type="submission" date="2020-05" db="EMBL/GenBank/DDBJ databases">
        <title>Genome Sequencing of Type Strains.</title>
        <authorList>
            <person name="Lemaire J.F."/>
            <person name="Inderbitzin P."/>
            <person name="Gregorio O.A."/>
            <person name="Collins S.B."/>
            <person name="Wespe N."/>
            <person name="Knight-Connoni V."/>
        </authorList>
    </citation>
    <scope>NUCLEOTIDE SEQUENCE [LARGE SCALE GENOMIC DNA]</scope>
    <source>
        <strain evidence="2 3">LMG 21957</strain>
    </source>
</reference>
<proteinExistence type="predicted"/>
<feature type="binding site" evidence="1">
    <location>
        <position position="59"/>
    </location>
    <ligand>
        <name>substrate</name>
    </ligand>
</feature>
<sequence>MRNEATTVLYFVRHAESAYVEGQERERGLTEQGKRDAAAVATLLREERIQCFYSSPYKRAVDTIQELAEGAGAFVVTVEDLRERKLSDETVKHADFRGAKQRLYLDPSFAYPGGESGEQACSRAVPVIERILDTHAGQKVAIGTHGDVMTLIFQHFDPSYGYDFWVSTTMPDIYKLEFDKEHNLV</sequence>
<protein>
    <submittedName>
        <fullName evidence="2">Histidine phosphatase family protein</fullName>
    </submittedName>
</protein>
<dbReference type="AlphaFoldDB" id="A0A7Y6EU05"/>
<dbReference type="CDD" id="cd07067">
    <property type="entry name" value="HP_PGM_like"/>
    <property type="match status" value="1"/>
</dbReference>
<dbReference type="Proteomes" id="UP000526125">
    <property type="component" value="Unassembled WGS sequence"/>
</dbReference>
<gene>
    <name evidence="2" type="ORF">HP552_15010</name>
</gene>
<evidence type="ECO:0000313" key="3">
    <source>
        <dbReference type="Proteomes" id="UP000526125"/>
    </source>
</evidence>
<dbReference type="GO" id="GO:0016791">
    <property type="term" value="F:phosphatase activity"/>
    <property type="evidence" value="ECO:0007669"/>
    <property type="project" value="TreeGrafter"/>
</dbReference>
<organism evidence="2 3">
    <name type="scientific">Paenibacillus xylanilyticus</name>
    <dbReference type="NCBI Taxonomy" id="248903"/>
    <lineage>
        <taxon>Bacteria</taxon>
        <taxon>Bacillati</taxon>
        <taxon>Bacillota</taxon>
        <taxon>Bacilli</taxon>
        <taxon>Bacillales</taxon>
        <taxon>Paenibacillaceae</taxon>
        <taxon>Paenibacillus</taxon>
    </lineage>
</organism>
<dbReference type="InterPro" id="IPR050275">
    <property type="entry name" value="PGM_Phosphatase"/>
</dbReference>
<dbReference type="EMBL" id="JABMCB010000185">
    <property type="protein sequence ID" value="NUU76537.1"/>
    <property type="molecule type" value="Genomic_DNA"/>
</dbReference>
<keyword evidence="3" id="KW-1185">Reference proteome</keyword>
<dbReference type="InterPro" id="IPR013078">
    <property type="entry name" value="His_Pase_superF_clade-1"/>
</dbReference>